<dbReference type="PROSITE" id="PS50835">
    <property type="entry name" value="IG_LIKE"/>
    <property type="match status" value="1"/>
</dbReference>
<protein>
    <recommendedName>
        <fullName evidence="1">Ig-like domain-containing protein</fullName>
    </recommendedName>
</protein>
<dbReference type="InterPro" id="IPR003599">
    <property type="entry name" value="Ig_sub"/>
</dbReference>
<dbReference type="InterPro" id="IPR013106">
    <property type="entry name" value="Ig_V-set"/>
</dbReference>
<accession>A0A3B3RN97</accession>
<dbReference type="SUPFAM" id="SSF48726">
    <property type="entry name" value="Immunoglobulin"/>
    <property type="match status" value="1"/>
</dbReference>
<reference evidence="2" key="2">
    <citation type="submission" date="2025-09" db="UniProtKB">
        <authorList>
            <consortium name="Ensembl"/>
        </authorList>
    </citation>
    <scope>IDENTIFICATION</scope>
</reference>
<dbReference type="Pfam" id="PF07686">
    <property type="entry name" value="V-set"/>
    <property type="match status" value="1"/>
</dbReference>
<evidence type="ECO:0000313" key="3">
    <source>
        <dbReference type="Proteomes" id="UP000261540"/>
    </source>
</evidence>
<evidence type="ECO:0000259" key="1">
    <source>
        <dbReference type="PROSITE" id="PS50835"/>
    </source>
</evidence>
<dbReference type="AlphaFoldDB" id="A0A3B3RN97"/>
<proteinExistence type="predicted"/>
<sequence length="172" mass="19444">QWLSTPGYLVDGDQEIRVPQGANITLLCRYSPLQRQRVKGWYRQSPSGLVPLGRTNGWVALSHMGRLEVSDEWQKGKVQVSMVEVGATDTGEYCCASTMLFGVDIIRRFTLHVSQGMYSLLTPNSSVEEKSASPQCTTYCLLLPVYWFVETNPHTPTSRHIFPWSLSFMPKK</sequence>
<organism evidence="2 3">
    <name type="scientific">Paramormyrops kingsleyae</name>
    <dbReference type="NCBI Taxonomy" id="1676925"/>
    <lineage>
        <taxon>Eukaryota</taxon>
        <taxon>Metazoa</taxon>
        <taxon>Chordata</taxon>
        <taxon>Craniata</taxon>
        <taxon>Vertebrata</taxon>
        <taxon>Euteleostomi</taxon>
        <taxon>Actinopterygii</taxon>
        <taxon>Neopterygii</taxon>
        <taxon>Teleostei</taxon>
        <taxon>Osteoglossocephala</taxon>
        <taxon>Osteoglossomorpha</taxon>
        <taxon>Osteoglossiformes</taxon>
        <taxon>Mormyridae</taxon>
        <taxon>Paramormyrops</taxon>
    </lineage>
</organism>
<dbReference type="InterPro" id="IPR036179">
    <property type="entry name" value="Ig-like_dom_sf"/>
</dbReference>
<dbReference type="Ensembl" id="ENSPKIT00000036168.1">
    <property type="protein sequence ID" value="ENSPKIP00000019320.1"/>
    <property type="gene ID" value="ENSPKIG00000004541.1"/>
</dbReference>
<dbReference type="GeneTree" id="ENSGT00990000212353"/>
<reference evidence="2" key="1">
    <citation type="submission" date="2025-08" db="UniProtKB">
        <authorList>
            <consortium name="Ensembl"/>
        </authorList>
    </citation>
    <scope>IDENTIFICATION</scope>
</reference>
<dbReference type="InterPro" id="IPR007110">
    <property type="entry name" value="Ig-like_dom"/>
</dbReference>
<feature type="domain" description="Ig-like" evidence="1">
    <location>
        <begin position="6"/>
        <end position="95"/>
    </location>
</feature>
<dbReference type="SMART" id="SM00409">
    <property type="entry name" value="IG"/>
    <property type="match status" value="1"/>
</dbReference>
<name>A0A3B3RN97_9TELE</name>
<dbReference type="InterPro" id="IPR013783">
    <property type="entry name" value="Ig-like_fold"/>
</dbReference>
<keyword evidence="3" id="KW-1185">Reference proteome</keyword>
<evidence type="ECO:0000313" key="2">
    <source>
        <dbReference type="Ensembl" id="ENSPKIP00000019320.1"/>
    </source>
</evidence>
<dbReference type="Proteomes" id="UP000261540">
    <property type="component" value="Unplaced"/>
</dbReference>
<dbReference type="Gene3D" id="2.60.40.10">
    <property type="entry name" value="Immunoglobulins"/>
    <property type="match status" value="1"/>
</dbReference>
<dbReference type="SMART" id="SM00406">
    <property type="entry name" value="IGv"/>
    <property type="match status" value="1"/>
</dbReference>